<proteinExistence type="predicted"/>
<dbReference type="AlphaFoldDB" id="A0A2H0RAH1"/>
<name>A0A2H0RAH1_UNCKA</name>
<evidence type="ECO:0000313" key="1">
    <source>
        <dbReference type="EMBL" id="PIR43034.1"/>
    </source>
</evidence>
<dbReference type="Gene3D" id="3.40.1440.10">
    <property type="entry name" value="GIY-YIG endonuclease"/>
    <property type="match status" value="1"/>
</dbReference>
<gene>
    <name evidence="1" type="ORF">COV24_04900</name>
</gene>
<comment type="caution">
    <text evidence="1">The sequence shown here is derived from an EMBL/GenBank/DDBJ whole genome shotgun (WGS) entry which is preliminary data.</text>
</comment>
<evidence type="ECO:0008006" key="3">
    <source>
        <dbReference type="Google" id="ProtNLM"/>
    </source>
</evidence>
<protein>
    <recommendedName>
        <fullName evidence="3">GIY-YIG domain-containing protein</fullName>
    </recommendedName>
</protein>
<organism evidence="1 2">
    <name type="scientific">candidate division WWE3 bacterium CG10_big_fil_rev_8_21_14_0_10_32_10</name>
    <dbReference type="NCBI Taxonomy" id="1975090"/>
    <lineage>
        <taxon>Bacteria</taxon>
        <taxon>Katanobacteria</taxon>
    </lineage>
</organism>
<feature type="non-terminal residue" evidence="1">
    <location>
        <position position="1"/>
    </location>
</feature>
<dbReference type="EMBL" id="PCXU01000043">
    <property type="protein sequence ID" value="PIR43034.1"/>
    <property type="molecule type" value="Genomic_DNA"/>
</dbReference>
<dbReference type="InterPro" id="IPR035901">
    <property type="entry name" value="GIY-YIG_endonuc_sf"/>
</dbReference>
<dbReference type="Proteomes" id="UP000230214">
    <property type="component" value="Unassembled WGS sequence"/>
</dbReference>
<evidence type="ECO:0000313" key="2">
    <source>
        <dbReference type="Proteomes" id="UP000230214"/>
    </source>
</evidence>
<reference evidence="1 2" key="1">
    <citation type="submission" date="2017-09" db="EMBL/GenBank/DDBJ databases">
        <title>Depth-based differentiation of microbial function through sediment-hosted aquifers and enrichment of novel symbionts in the deep terrestrial subsurface.</title>
        <authorList>
            <person name="Probst A.J."/>
            <person name="Ladd B."/>
            <person name="Jarett J.K."/>
            <person name="Geller-Mcgrath D.E."/>
            <person name="Sieber C.M."/>
            <person name="Emerson J.B."/>
            <person name="Anantharaman K."/>
            <person name="Thomas B.C."/>
            <person name="Malmstrom R."/>
            <person name="Stieglmeier M."/>
            <person name="Klingl A."/>
            <person name="Woyke T."/>
            <person name="Ryan C.M."/>
            <person name="Banfield J.F."/>
        </authorList>
    </citation>
    <scope>NUCLEOTIDE SEQUENCE [LARGE SCALE GENOMIC DNA]</scope>
    <source>
        <strain evidence="1">CG10_big_fil_rev_8_21_14_0_10_32_10</strain>
    </source>
</reference>
<sequence length="76" mass="8814">QPFLLDNVAIQLGPWSGYNVLAQNQNTSTSKRLPLKLIYYEAHLSKEDAKRREKYFKTTKGKATLHQIIRISLQKL</sequence>
<accession>A0A2H0RAH1</accession>